<dbReference type="OrthoDB" id="979116at2"/>
<protein>
    <submittedName>
        <fullName evidence="1">LPP20 lipoprotein</fullName>
    </submittedName>
</protein>
<reference evidence="1 2" key="1">
    <citation type="submission" date="2017-04" db="EMBL/GenBank/DDBJ databases">
        <authorList>
            <person name="Afonso C.L."/>
            <person name="Miller P.J."/>
            <person name="Scott M.A."/>
            <person name="Spackman E."/>
            <person name="Goraichik I."/>
            <person name="Dimitrov K.M."/>
            <person name="Suarez D.L."/>
            <person name="Swayne D.E."/>
        </authorList>
    </citation>
    <scope>NUCLEOTIDE SEQUENCE [LARGE SCALE GENOMIC DNA]</scope>
    <source>
        <strain evidence="1 2">DSM 26133</strain>
    </source>
</reference>
<evidence type="ECO:0000313" key="2">
    <source>
        <dbReference type="Proteomes" id="UP000192472"/>
    </source>
</evidence>
<dbReference type="Proteomes" id="UP000192472">
    <property type="component" value="Unassembled WGS sequence"/>
</dbReference>
<keyword evidence="2" id="KW-1185">Reference proteome</keyword>
<dbReference type="AlphaFoldDB" id="A0A1W2GM92"/>
<accession>A0A1W2GM92</accession>
<dbReference type="EMBL" id="FWYF01000004">
    <property type="protein sequence ID" value="SMD37785.1"/>
    <property type="molecule type" value="Genomic_DNA"/>
</dbReference>
<dbReference type="STRING" id="692418.SAMN04488029_3455"/>
<gene>
    <name evidence="1" type="ORF">SAMN04488029_3455</name>
</gene>
<proteinExistence type="predicted"/>
<evidence type="ECO:0000313" key="1">
    <source>
        <dbReference type="EMBL" id="SMD37785.1"/>
    </source>
</evidence>
<dbReference type="Gene3D" id="3.10.28.20">
    <property type="entry name" value="Acetamidase/Formamidase-like domains"/>
    <property type="match status" value="1"/>
</dbReference>
<name>A0A1W2GM92_REIFA</name>
<organism evidence="1 2">
    <name type="scientific">Reichenbachiella faecimaris</name>
    <dbReference type="NCBI Taxonomy" id="692418"/>
    <lineage>
        <taxon>Bacteria</taxon>
        <taxon>Pseudomonadati</taxon>
        <taxon>Bacteroidota</taxon>
        <taxon>Cytophagia</taxon>
        <taxon>Cytophagales</taxon>
        <taxon>Reichenbachiellaceae</taxon>
        <taxon>Reichenbachiella</taxon>
    </lineage>
</organism>
<keyword evidence="1" id="KW-0449">Lipoprotein</keyword>
<sequence>MRHLVNSILLVMLMNTTGCLVAKTPSWIKKRPLSDEYYIGISRVSTSAPDFNQLAKNKALADIISEISVELSSTSVFHQLEENDILKDTYESWTKTKIEDELEGYELVDTYNKKGEYWVYYRLNIADYKRIKKEKLDKAKKLSISLLEKAHEERNLGEIGTALQLYRQSFDAITPHLKEDLSAFIHEYGRIDLANHNYQSIAEIFANLSFKAMEDPILFMPLSNGTAPTFTARYKDIPAKDVPLLIGAYGEPMDTFQGAKSDDNGVIQLPIVGAQLNSTTSIEVELDLLKVFGKKATDNIIGAMFSQKHDAPTDRINVKIVPQTANFKIIQGQSGEDQDLILNKAESVLTNYLFNKVSDPEDAAFTVEIGGRWLESTHDERYNLFRETLNYSIKITNLSAQSVIYQTTKSDLKGMKSGSQMKAREEALGQMESQLKNDIIPEINLIKID</sequence>